<dbReference type="InterPro" id="IPR014807">
    <property type="entry name" value="Coa1"/>
</dbReference>
<organism evidence="2 3">
    <name type="scientific">Marasmius crinis-equi</name>
    <dbReference type="NCBI Taxonomy" id="585013"/>
    <lineage>
        <taxon>Eukaryota</taxon>
        <taxon>Fungi</taxon>
        <taxon>Dikarya</taxon>
        <taxon>Basidiomycota</taxon>
        <taxon>Agaricomycotina</taxon>
        <taxon>Agaricomycetes</taxon>
        <taxon>Agaricomycetidae</taxon>
        <taxon>Agaricales</taxon>
        <taxon>Marasmiineae</taxon>
        <taxon>Marasmiaceae</taxon>
        <taxon>Marasmius</taxon>
    </lineage>
</organism>
<protein>
    <submittedName>
        <fullName evidence="2">Cytochrome oxidase assembly protein 1</fullName>
    </submittedName>
</protein>
<reference evidence="2 3" key="1">
    <citation type="submission" date="2024-02" db="EMBL/GenBank/DDBJ databases">
        <title>A draft genome for the cacao thread blight pathogen Marasmius crinis-equi.</title>
        <authorList>
            <person name="Cohen S.P."/>
            <person name="Baruah I.K."/>
            <person name="Amoako-Attah I."/>
            <person name="Bukari Y."/>
            <person name="Meinhardt L.W."/>
            <person name="Bailey B.A."/>
        </authorList>
    </citation>
    <scope>NUCLEOTIDE SEQUENCE [LARGE SCALE GENOMIC DNA]</scope>
    <source>
        <strain evidence="2 3">GH-76</strain>
    </source>
</reference>
<keyword evidence="1" id="KW-0812">Transmembrane</keyword>
<dbReference type="PANTHER" id="PTHR28523:SF1">
    <property type="entry name" value="CYTOCHROME C OXIDASE ASSEMBLY FACTOR 1"/>
    <property type="match status" value="1"/>
</dbReference>
<dbReference type="EMBL" id="JBAHYK010000758">
    <property type="protein sequence ID" value="KAL0571508.1"/>
    <property type="molecule type" value="Genomic_DNA"/>
</dbReference>
<sequence length="206" mass="23230">MSAVTSRYLFRSLKPSFRLQPSRIQRRTLKTDASRSAQLAEEPTMTLFAGTSKPRPYSAYQPTPRLKRDLPRLPRRWPFVVAFALVGVTGWAGFMTVVANKEKLTSSVFKQVMRTVRSDPKVHEVLGDAIRPQPEWWLNGDPDIRGQISTMQGNVDMSFRIRGSKGSGTVYFTSIRREKGVPFTILRFKVIGDDGTVIHVESGAQD</sequence>
<dbReference type="PANTHER" id="PTHR28523">
    <property type="entry name" value="CYTOCHROME C OXIDASE ASSEMBLY FACTOR 1"/>
    <property type="match status" value="1"/>
</dbReference>
<evidence type="ECO:0000256" key="1">
    <source>
        <dbReference type="SAM" id="Phobius"/>
    </source>
</evidence>
<dbReference type="Pfam" id="PF08695">
    <property type="entry name" value="Coa1"/>
    <property type="match status" value="1"/>
</dbReference>
<feature type="transmembrane region" description="Helical" evidence="1">
    <location>
        <begin position="77"/>
        <end position="99"/>
    </location>
</feature>
<name>A0ABR3F8B2_9AGAR</name>
<evidence type="ECO:0000313" key="3">
    <source>
        <dbReference type="Proteomes" id="UP001465976"/>
    </source>
</evidence>
<accession>A0ABR3F8B2</accession>
<gene>
    <name evidence="2" type="primary">COA1</name>
    <name evidence="2" type="ORF">V5O48_010458</name>
</gene>
<proteinExistence type="predicted"/>
<keyword evidence="3" id="KW-1185">Reference proteome</keyword>
<keyword evidence="1" id="KW-1133">Transmembrane helix</keyword>
<dbReference type="InterPro" id="IPR042432">
    <property type="entry name" value="Coa1_fungi"/>
</dbReference>
<keyword evidence="1" id="KW-0472">Membrane</keyword>
<evidence type="ECO:0000313" key="2">
    <source>
        <dbReference type="EMBL" id="KAL0571508.1"/>
    </source>
</evidence>
<comment type="caution">
    <text evidence="2">The sequence shown here is derived from an EMBL/GenBank/DDBJ whole genome shotgun (WGS) entry which is preliminary data.</text>
</comment>
<dbReference type="Proteomes" id="UP001465976">
    <property type="component" value="Unassembled WGS sequence"/>
</dbReference>